<dbReference type="InterPro" id="IPR000254">
    <property type="entry name" value="CBD"/>
</dbReference>
<evidence type="ECO:0000256" key="4">
    <source>
        <dbReference type="ARBA" id="ARBA00022729"/>
    </source>
</evidence>
<comment type="catalytic activity">
    <reaction evidence="1 10">
        <text>Endohydrolysis of (1-&gt;4)-beta-D-glucosidic linkages in cellulose, lichenin and cereal beta-D-glucans.</text>
        <dbReference type="EC" id="3.2.1.4"/>
    </reaction>
</comment>
<dbReference type="InterPro" id="IPR000334">
    <property type="entry name" value="Glyco_hydro_45"/>
</dbReference>
<evidence type="ECO:0000256" key="3">
    <source>
        <dbReference type="ARBA" id="ARBA00012601"/>
    </source>
</evidence>
<evidence type="ECO:0000256" key="5">
    <source>
        <dbReference type="ARBA" id="ARBA00022801"/>
    </source>
</evidence>
<reference evidence="13" key="1">
    <citation type="submission" date="2020-03" db="EMBL/GenBank/DDBJ databases">
        <title>Draft Genome Sequence of Cylindrodendrum hubeiense.</title>
        <authorList>
            <person name="Buettner E."/>
            <person name="Kellner H."/>
        </authorList>
    </citation>
    <scope>NUCLEOTIDE SEQUENCE</scope>
    <source>
        <strain evidence="13">IHI 201604</strain>
    </source>
</reference>
<evidence type="ECO:0000313" key="13">
    <source>
        <dbReference type="EMBL" id="KAF7543811.1"/>
    </source>
</evidence>
<dbReference type="SUPFAM" id="SSF50685">
    <property type="entry name" value="Barwin-like endoglucanases"/>
    <property type="match status" value="1"/>
</dbReference>
<evidence type="ECO:0000256" key="2">
    <source>
        <dbReference type="ARBA" id="ARBA00007793"/>
    </source>
</evidence>
<dbReference type="GO" id="GO:0030248">
    <property type="term" value="F:cellulose binding"/>
    <property type="evidence" value="ECO:0007669"/>
    <property type="project" value="InterPro"/>
</dbReference>
<comment type="similarity">
    <text evidence="2">Belongs to the glycosyl hydrolase 45 (cellulase K) family.</text>
</comment>
<dbReference type="PANTHER" id="PTHR39730">
    <property type="entry name" value="ENDOGLUCANASE 1"/>
    <property type="match status" value="1"/>
</dbReference>
<dbReference type="CDD" id="cd22278">
    <property type="entry name" value="DPBB_GH45_endoglucanase"/>
    <property type="match status" value="1"/>
</dbReference>
<feature type="region of interest" description="Disordered" evidence="11">
    <location>
        <begin position="288"/>
        <end position="334"/>
    </location>
</feature>
<evidence type="ECO:0000313" key="14">
    <source>
        <dbReference type="Proteomes" id="UP000722485"/>
    </source>
</evidence>
<evidence type="ECO:0000256" key="6">
    <source>
        <dbReference type="ARBA" id="ARBA00023001"/>
    </source>
</evidence>
<evidence type="ECO:0000256" key="7">
    <source>
        <dbReference type="ARBA" id="ARBA00023277"/>
    </source>
</evidence>
<organism evidence="13 14">
    <name type="scientific">Cylindrodendrum hubeiense</name>
    <dbReference type="NCBI Taxonomy" id="595255"/>
    <lineage>
        <taxon>Eukaryota</taxon>
        <taxon>Fungi</taxon>
        <taxon>Dikarya</taxon>
        <taxon>Ascomycota</taxon>
        <taxon>Pezizomycotina</taxon>
        <taxon>Sordariomycetes</taxon>
        <taxon>Hypocreomycetidae</taxon>
        <taxon>Hypocreales</taxon>
        <taxon>Nectriaceae</taxon>
        <taxon>Cylindrodendrum</taxon>
    </lineage>
</organism>
<dbReference type="PANTHER" id="PTHR39730:SF1">
    <property type="entry name" value="ENDOGLUCANASE 1"/>
    <property type="match status" value="1"/>
</dbReference>
<feature type="active site" description="Nucleophile" evidence="10">
    <location>
        <position position="30"/>
    </location>
</feature>
<dbReference type="PROSITE" id="PS01140">
    <property type="entry name" value="GLYCOSYL_HYDROL_F45"/>
    <property type="match status" value="1"/>
</dbReference>
<evidence type="ECO:0000256" key="1">
    <source>
        <dbReference type="ARBA" id="ARBA00000966"/>
    </source>
</evidence>
<dbReference type="GO" id="GO:0008810">
    <property type="term" value="F:cellulase activity"/>
    <property type="evidence" value="ECO:0007669"/>
    <property type="project" value="UniProtKB-EC"/>
</dbReference>
<keyword evidence="6" id="KW-0136">Cellulose degradation</keyword>
<proteinExistence type="inferred from homology"/>
<dbReference type="GO" id="GO:0005576">
    <property type="term" value="C:extracellular region"/>
    <property type="evidence" value="ECO:0007669"/>
    <property type="project" value="InterPro"/>
</dbReference>
<dbReference type="Proteomes" id="UP000722485">
    <property type="component" value="Unassembled WGS sequence"/>
</dbReference>
<evidence type="ECO:0000256" key="8">
    <source>
        <dbReference type="ARBA" id="ARBA00023295"/>
    </source>
</evidence>
<evidence type="ECO:0000256" key="9">
    <source>
        <dbReference type="ARBA" id="ARBA00023326"/>
    </source>
</evidence>
<dbReference type="EMBL" id="JAANBB010000340">
    <property type="protein sequence ID" value="KAF7543811.1"/>
    <property type="molecule type" value="Genomic_DNA"/>
</dbReference>
<keyword evidence="14" id="KW-1185">Reference proteome</keyword>
<dbReference type="InterPro" id="IPR036908">
    <property type="entry name" value="RlpA-like_sf"/>
</dbReference>
<feature type="domain" description="CBM1" evidence="12">
    <location>
        <begin position="368"/>
        <end position="407"/>
    </location>
</feature>
<keyword evidence="5" id="KW-0378">Hydrolase</keyword>
<dbReference type="SUPFAM" id="SSF57180">
    <property type="entry name" value="Cellulose-binding domain"/>
    <property type="match status" value="1"/>
</dbReference>
<dbReference type="InterPro" id="IPR035971">
    <property type="entry name" value="CBD_sf"/>
</dbReference>
<dbReference type="Pfam" id="PF00734">
    <property type="entry name" value="CBM_1"/>
    <property type="match status" value="1"/>
</dbReference>
<dbReference type="OrthoDB" id="10035502at2759"/>
<keyword evidence="7" id="KW-0119">Carbohydrate metabolism</keyword>
<evidence type="ECO:0000259" key="12">
    <source>
        <dbReference type="PROSITE" id="PS51164"/>
    </source>
</evidence>
<accession>A0A9P5GZH7</accession>
<evidence type="ECO:0000256" key="10">
    <source>
        <dbReference type="PROSITE-ProRule" id="PRU10069"/>
    </source>
</evidence>
<dbReference type="PROSITE" id="PS51164">
    <property type="entry name" value="CBM1_2"/>
    <property type="match status" value="1"/>
</dbReference>
<dbReference type="InterPro" id="IPR052288">
    <property type="entry name" value="GH45_Enzymes"/>
</dbReference>
<name>A0A9P5GZH7_9HYPO</name>
<dbReference type="AlphaFoldDB" id="A0A9P5GZH7"/>
<dbReference type="SMART" id="SM00236">
    <property type="entry name" value="fCBD"/>
    <property type="match status" value="1"/>
</dbReference>
<feature type="compositionally biased region" description="Low complexity" evidence="11">
    <location>
        <begin position="316"/>
        <end position="334"/>
    </location>
</feature>
<comment type="caution">
    <text evidence="13">The sequence shown here is derived from an EMBL/GenBank/DDBJ whole genome shotgun (WGS) entry which is preliminary data.</text>
</comment>
<evidence type="ECO:0000256" key="11">
    <source>
        <dbReference type="SAM" id="MobiDB-lite"/>
    </source>
</evidence>
<gene>
    <name evidence="13" type="ORF">G7Z17_g10445</name>
</gene>
<keyword evidence="8" id="KW-0326">Glycosidase</keyword>
<keyword evidence="9" id="KW-0624">Polysaccharide degradation</keyword>
<dbReference type="Pfam" id="PF02015">
    <property type="entry name" value="Glyco_hydro_45"/>
    <property type="match status" value="1"/>
</dbReference>
<protein>
    <recommendedName>
        <fullName evidence="3 10">Cellulase</fullName>
        <ecNumber evidence="3 10">3.2.1.4</ecNumber>
    </recommendedName>
</protein>
<sequence>MRSSAAYLALAGPIAVRAASGTGQSTRYWDCCKPSCAWNDKAAVDSPALTCDADDNPISDANAVSGCDGGTSYTCSNYSPWAVSDTLAYGFAATAISGGSESSWCCACYALTFTSGGVKGKTMVVQSTNTGSDLGSNHFDLLMPGGGVGIFDGCTSEFGTALAGEQYGGISSQSQCDSFPEILKDGCNWRFDWFENSDNPGLTFEQVQCPTAITDVSGCTRDDDGDFPVFSGASSSGSSSSSSAAAAASSVKSSSTSAAAAASSAQASSSAVASSVKTSSTAVVEAEASSAETEAAEETKASSVKVSETVVAEKPTTTAQAESQAAESTKASTSSKKTKTKSACGAKTYSATLGASATAVSAASASASTVAVYHQCDGSDTLFPNGALACAEGSTCVYSNDFYSQCQPN</sequence>
<dbReference type="GO" id="GO:0030245">
    <property type="term" value="P:cellulose catabolic process"/>
    <property type="evidence" value="ECO:0007669"/>
    <property type="project" value="UniProtKB-KW"/>
</dbReference>
<dbReference type="EC" id="3.2.1.4" evidence="3 10"/>
<dbReference type="Gene3D" id="2.40.40.10">
    <property type="entry name" value="RlpA-like domain"/>
    <property type="match status" value="1"/>
</dbReference>
<keyword evidence="4" id="KW-0732">Signal</keyword>